<name>A0AAP5I670_9CYAN</name>
<reference evidence="2" key="1">
    <citation type="journal article" date="2021" name="Science">
        <title>Hunting the eagle killer: A cyanobacterial neurotoxin causes vacuolar myelinopathy.</title>
        <authorList>
            <person name="Breinlinger S."/>
            <person name="Phillips T.J."/>
            <person name="Haram B.N."/>
            <person name="Mares J."/>
            <person name="Martinez Yerena J.A."/>
            <person name="Hrouzek P."/>
            <person name="Sobotka R."/>
            <person name="Henderson W.M."/>
            <person name="Schmieder P."/>
            <person name="Williams S.M."/>
            <person name="Lauderdale J.D."/>
            <person name="Wilde H.D."/>
            <person name="Gerrin W."/>
            <person name="Kust A."/>
            <person name="Washington J.W."/>
            <person name="Wagner C."/>
            <person name="Geier B."/>
            <person name="Liebeke M."/>
            <person name="Enke H."/>
            <person name="Niedermeyer T.H.J."/>
            <person name="Wilde S.B."/>
        </authorList>
    </citation>
    <scope>NUCLEOTIDE SEQUENCE [LARGE SCALE GENOMIC DNA]</scope>
    <source>
        <strain evidence="2">Thurmond2011</strain>
    </source>
</reference>
<evidence type="ECO:0000313" key="2">
    <source>
        <dbReference type="Proteomes" id="UP000667802"/>
    </source>
</evidence>
<organism evidence="1 2">
    <name type="scientific">Aetokthonos hydrillicola Thurmond2011</name>
    <dbReference type="NCBI Taxonomy" id="2712845"/>
    <lineage>
        <taxon>Bacteria</taxon>
        <taxon>Bacillati</taxon>
        <taxon>Cyanobacteriota</taxon>
        <taxon>Cyanophyceae</taxon>
        <taxon>Nostocales</taxon>
        <taxon>Hapalosiphonaceae</taxon>
        <taxon>Aetokthonos</taxon>
    </lineage>
</organism>
<protein>
    <submittedName>
        <fullName evidence="1">Uncharacterized protein</fullName>
    </submittedName>
</protein>
<proteinExistence type="predicted"/>
<keyword evidence="2" id="KW-1185">Reference proteome</keyword>
<accession>A0AAP5I670</accession>
<dbReference type="AlphaFoldDB" id="A0AAP5I670"/>
<comment type="caution">
    <text evidence="1">The sequence shown here is derived from an EMBL/GenBank/DDBJ whole genome shotgun (WGS) entry which is preliminary data.</text>
</comment>
<gene>
    <name evidence="1" type="ORF">G7B40_013355</name>
</gene>
<sequence>MVKFYVRTRGLRTDYSFLPEQPTIRDLKDYRNGSDFEKPTCILERTEEKGVYLFLTGIPSRRKDHQGTRIRYDLVATVDSEVWEDDDDNEKKALTGLIWLWLNDVKSALWATQEDGKQIDSVRLPLVEKSKLGKLFDESLPEDYLEKLLQRINNGECGEDDKSLLDKNLKNLLLKIPKQTICEPESDCKAWWGGINNDASCNKWIKLVEKLLTSETSGKALLPNIANPQSLGRLFRNSGELGVLLAKEWSQENPNLIETQISLKSDLNLFEKIAIKGQKDVEMAKKNLQKLLLFGDQ</sequence>
<dbReference type="EMBL" id="JAALHA020000005">
    <property type="protein sequence ID" value="MDR9895546.1"/>
    <property type="molecule type" value="Genomic_DNA"/>
</dbReference>
<evidence type="ECO:0000313" key="1">
    <source>
        <dbReference type="EMBL" id="MDR9895546.1"/>
    </source>
</evidence>
<dbReference type="RefSeq" id="WP_208353929.1">
    <property type="nucleotide sequence ID" value="NZ_JAALHA020000005.1"/>
</dbReference>
<dbReference type="Proteomes" id="UP000667802">
    <property type="component" value="Unassembled WGS sequence"/>
</dbReference>